<reference evidence="1 2" key="1">
    <citation type="journal article" date="2019" name="Commun. Biol.">
        <title>The bagworm genome reveals a unique fibroin gene that provides high tensile strength.</title>
        <authorList>
            <person name="Kono N."/>
            <person name="Nakamura H."/>
            <person name="Ohtoshi R."/>
            <person name="Tomita M."/>
            <person name="Numata K."/>
            <person name="Arakawa K."/>
        </authorList>
    </citation>
    <scope>NUCLEOTIDE SEQUENCE [LARGE SCALE GENOMIC DNA]</scope>
</reference>
<comment type="caution">
    <text evidence="1">The sequence shown here is derived from an EMBL/GenBank/DDBJ whole genome shotgun (WGS) entry which is preliminary data.</text>
</comment>
<name>A0A4C1XRW4_EUMVA</name>
<gene>
    <name evidence="1" type="ORF">EVAR_49221_1</name>
</gene>
<organism evidence="1 2">
    <name type="scientific">Eumeta variegata</name>
    <name type="common">Bagworm moth</name>
    <name type="synonym">Eumeta japonica</name>
    <dbReference type="NCBI Taxonomy" id="151549"/>
    <lineage>
        <taxon>Eukaryota</taxon>
        <taxon>Metazoa</taxon>
        <taxon>Ecdysozoa</taxon>
        <taxon>Arthropoda</taxon>
        <taxon>Hexapoda</taxon>
        <taxon>Insecta</taxon>
        <taxon>Pterygota</taxon>
        <taxon>Neoptera</taxon>
        <taxon>Endopterygota</taxon>
        <taxon>Lepidoptera</taxon>
        <taxon>Glossata</taxon>
        <taxon>Ditrysia</taxon>
        <taxon>Tineoidea</taxon>
        <taxon>Psychidae</taxon>
        <taxon>Oiketicinae</taxon>
        <taxon>Eumeta</taxon>
    </lineage>
</organism>
<evidence type="ECO:0000313" key="2">
    <source>
        <dbReference type="Proteomes" id="UP000299102"/>
    </source>
</evidence>
<dbReference type="Proteomes" id="UP000299102">
    <property type="component" value="Unassembled WGS sequence"/>
</dbReference>
<evidence type="ECO:0000313" key="1">
    <source>
        <dbReference type="EMBL" id="GBP64927.1"/>
    </source>
</evidence>
<dbReference type="EMBL" id="BGZK01000913">
    <property type="protein sequence ID" value="GBP64927.1"/>
    <property type="molecule type" value="Genomic_DNA"/>
</dbReference>
<sequence>MRRGGPLASTKRRRRVAFDWRVGPQRRRRALALVPVVHSPFPYLMPLHHASHVHHHSPPSITYLIPVQGLSNALVTHMGLRMSIGSVEFKKPTRTSVWVIAYCGGLSTLTISRTKESIENSALDDVVFNVANRCPSDGSSDLKKHHGGFKRYNSEGKTPNIFRSIDNYEACDGRHETAKKSATAIRAGALSSRKPAPRIASLHERTLLSVVGGFLAVWRRSIMDSVFFQTSLFSRALQCDGWLATVSDAPLHCIL</sequence>
<protein>
    <submittedName>
        <fullName evidence="1">Uncharacterized protein</fullName>
    </submittedName>
</protein>
<dbReference type="AlphaFoldDB" id="A0A4C1XRW4"/>
<accession>A0A4C1XRW4</accession>
<proteinExistence type="predicted"/>
<keyword evidence="2" id="KW-1185">Reference proteome</keyword>